<dbReference type="GeneID" id="32887513"/>
<evidence type="ECO:0000256" key="7">
    <source>
        <dbReference type="ARBA" id="ARBA00022989"/>
    </source>
</evidence>
<keyword evidence="6 11" id="KW-0375">Hydrogen ion transport</keyword>
<keyword evidence="11" id="KW-0066">ATP synthesis</keyword>
<dbReference type="HAMAP" id="MF_01398">
    <property type="entry name" value="ATP_synth_b_bprime"/>
    <property type="match status" value="1"/>
</dbReference>
<dbReference type="CDD" id="cd06503">
    <property type="entry name" value="ATP-synt_Fo_b"/>
    <property type="match status" value="1"/>
</dbReference>
<evidence type="ECO:0000256" key="4">
    <source>
        <dbReference type="ARBA" id="ARBA00022547"/>
    </source>
</evidence>
<dbReference type="GO" id="GO:0045259">
    <property type="term" value="C:proton-transporting ATP synthase complex"/>
    <property type="evidence" value="ECO:0007669"/>
    <property type="project" value="UniProtKB-KW"/>
</dbReference>
<keyword evidence="3 11" id="KW-0813">Transport</keyword>
<protein>
    <recommendedName>
        <fullName evidence="11">ATP synthase subunit b', chloroplastic</fullName>
    </recommendedName>
    <alternativeName>
        <fullName evidence="11">ATP synthase F(0) sector subunit b'</fullName>
    </alternativeName>
    <alternativeName>
        <fullName evidence="11">ATPase subunit II</fullName>
    </alternativeName>
</protein>
<evidence type="ECO:0000256" key="9">
    <source>
        <dbReference type="ARBA" id="ARBA00023136"/>
    </source>
</evidence>
<dbReference type="HAMAP" id="MF_01399">
    <property type="entry name" value="ATP_synth_bprime"/>
    <property type="match status" value="1"/>
</dbReference>
<dbReference type="AlphaFoldDB" id="A0A1Y9TMD6"/>
<evidence type="ECO:0000256" key="3">
    <source>
        <dbReference type="ARBA" id="ARBA00022448"/>
    </source>
</evidence>
<dbReference type="InterPro" id="IPR034679">
    <property type="entry name" value="ATP_synth_b"/>
</dbReference>
<comment type="function">
    <text evidence="10 11">F(1)F(0) ATP synthase produces ATP from ADP in the presence of a proton or sodium gradient. F-type ATPases consist of two structural domains, F(1) containing the extramembraneous catalytic core and F(0) containing the membrane proton channel, linked together by a central stalk and a peripheral stalk. During catalysis, ATP synthesis in the catalytic domain of F(1) is coupled via a rotary mechanism of the central stalk subunits to proton translocation.</text>
</comment>
<evidence type="ECO:0000256" key="2">
    <source>
        <dbReference type="ARBA" id="ARBA00005513"/>
    </source>
</evidence>
<keyword evidence="7 11" id="KW-1133">Transmembrane helix</keyword>
<dbReference type="PANTHER" id="PTHR33445">
    <property type="entry name" value="ATP SYNTHASE SUBUNIT B', CHLOROPLASTIC"/>
    <property type="match status" value="1"/>
</dbReference>
<evidence type="ECO:0000256" key="13">
    <source>
        <dbReference type="SAM" id="Coils"/>
    </source>
</evidence>
<comment type="miscellaneous">
    <text evidence="11">In plastids the F-type ATPase is also known as CF(1)CF(0).</text>
</comment>
<keyword evidence="13" id="KW-0175">Coiled coil</keyword>
<evidence type="ECO:0000313" key="14">
    <source>
        <dbReference type="EMBL" id="ARO90817.1"/>
    </source>
</evidence>
<dbReference type="NCBIfam" id="NF005607">
    <property type="entry name" value="PRK07353.1"/>
    <property type="match status" value="1"/>
</dbReference>
<dbReference type="Pfam" id="PF00430">
    <property type="entry name" value="ATP-synt_B"/>
    <property type="match status" value="1"/>
</dbReference>
<keyword evidence="11" id="KW-0793">Thylakoid</keyword>
<evidence type="ECO:0000256" key="5">
    <source>
        <dbReference type="ARBA" id="ARBA00022692"/>
    </source>
</evidence>
<dbReference type="EMBL" id="KY709209">
    <property type="protein sequence ID" value="ARO90817.1"/>
    <property type="molecule type" value="Genomic_DNA"/>
</dbReference>
<comment type="subunit">
    <text evidence="11">F-type ATPases have 2 components, F(1) - the catalytic core - and F(0) - the membrane proton channel. F(1) has five subunits: alpha(3), beta(3), gamma(1), delta(1), epsilon(1). F(0) has four main subunits: a(1), b(1), b'(1) and c(10-14). The alpha and beta chains form an alternating ring which encloses part of the gamma chain. F(1) is attached to F(0) by a central stalk formed by the gamma and epsilon chains, while a peripheral stalk is formed by the delta, b and b' chains.</text>
</comment>
<evidence type="ECO:0000256" key="8">
    <source>
        <dbReference type="ARBA" id="ARBA00023065"/>
    </source>
</evidence>
<evidence type="ECO:0000256" key="10">
    <source>
        <dbReference type="ARBA" id="ARBA00025198"/>
    </source>
</evidence>
<keyword evidence="4 11" id="KW-0138">CF(0)</keyword>
<geneLocation type="chloroplast" evidence="14"/>
<dbReference type="InterPro" id="IPR050059">
    <property type="entry name" value="ATP_synthase_B_chain"/>
</dbReference>
<reference evidence="14" key="1">
    <citation type="submission" date="2017-03" db="EMBL/GenBank/DDBJ databases">
        <title>The new red algal subphylum Proteorhodophytina comprises the largest and most divergent plastid genomes known.</title>
        <authorList>
            <person name="Munoz-Gomez S.A."/>
            <person name="Mejia-Franco F.G."/>
            <person name="Durnin K."/>
            <person name="Morgan C."/>
            <person name="Grisdale C.J."/>
            <person name="Archibald J.M."/>
            <person name="Slamovits C.H."/>
        </authorList>
    </citation>
    <scope>NUCLEOTIDE SEQUENCE</scope>
    <source>
        <strain evidence="14">NIES-2742</strain>
    </source>
</reference>
<sequence length="157" mass="17561">MYFTELVSLPSSIINAEGGLFNFDATLPLMAIQVLVLMLILNTVFYKPILTVLDQRDFYRTTLTTASKQLARAEELASSYQVKLAEARQQAQVIISNAKTEAQNNVEQEIKDAQQKAESLLQETSKQLNIQQEQALATLEKQIDSLVEQITSKILAV</sequence>
<dbReference type="PANTHER" id="PTHR33445:SF2">
    <property type="entry name" value="ATP SYNTHASE SUBUNIT B', CHLOROPLASTIC"/>
    <property type="match status" value="1"/>
</dbReference>
<keyword evidence="9 11" id="KW-0472">Membrane</keyword>
<evidence type="ECO:0000256" key="11">
    <source>
        <dbReference type="HAMAP-Rule" id="MF_01399"/>
    </source>
</evidence>
<accession>A0A1Y9TMD6</accession>
<dbReference type="GO" id="GO:0046933">
    <property type="term" value="F:proton-transporting ATP synthase activity, rotational mechanism"/>
    <property type="evidence" value="ECO:0007669"/>
    <property type="project" value="UniProtKB-UniRule"/>
</dbReference>
<keyword evidence="14" id="KW-0934">Plastid</keyword>
<evidence type="ECO:0000256" key="1">
    <source>
        <dbReference type="ARBA" id="ARBA00004167"/>
    </source>
</evidence>
<keyword evidence="5 11" id="KW-0812">Transmembrane</keyword>
<proteinExistence type="inferred from homology"/>
<name>A0A1Y9TMD6_9RHOD</name>
<dbReference type="GO" id="GO:0046961">
    <property type="term" value="F:proton-transporting ATPase activity, rotational mechanism"/>
    <property type="evidence" value="ECO:0007669"/>
    <property type="project" value="TreeGrafter"/>
</dbReference>
<keyword evidence="8 11" id="KW-0406">Ion transport</keyword>
<comment type="function">
    <text evidence="11">Component of the F(0) channel, it forms part of the peripheral stalk, linking F(1) to F(0). The b'-subunit is a diverged and duplicated form of b found in plants and photosynthetic bacteria.</text>
</comment>
<dbReference type="InterPro" id="IPR002146">
    <property type="entry name" value="ATP_synth_b/b'su_bac/chlpt"/>
</dbReference>
<comment type="subcellular location">
    <subcellularLocation>
        <location evidence="1">Membrane</location>
        <topology evidence="1">Single-pass membrane protein</topology>
    </subcellularLocation>
    <subcellularLocation>
        <location evidence="11">Plastid</location>
        <location evidence="11">Chloroplast thylakoid membrane</location>
        <topology evidence="11">Single-pass membrane protein</topology>
    </subcellularLocation>
</comment>
<dbReference type="GO" id="GO:0009535">
    <property type="term" value="C:chloroplast thylakoid membrane"/>
    <property type="evidence" value="ECO:0007669"/>
    <property type="project" value="UniProtKB-SubCell"/>
</dbReference>
<organism evidence="14">
    <name type="scientific">Bulboplastis apyrenoidosa</name>
    <dbReference type="NCBI Taxonomy" id="1070855"/>
    <lineage>
        <taxon>Eukaryota</taxon>
        <taxon>Rhodophyta</taxon>
        <taxon>Rhodellophyceae</taxon>
        <taxon>Dixoniellales</taxon>
        <taxon>Dixoniellaceae</taxon>
        <taxon>Bulboplastis</taxon>
    </lineage>
</organism>
<feature type="transmembrane region" description="Helical" evidence="11">
    <location>
        <begin position="25"/>
        <end position="46"/>
    </location>
</feature>
<feature type="coiled-coil region" evidence="13">
    <location>
        <begin position="70"/>
        <end position="149"/>
    </location>
</feature>
<evidence type="ECO:0000256" key="12">
    <source>
        <dbReference type="RuleBase" id="RU003848"/>
    </source>
</evidence>
<gene>
    <name evidence="11 14" type="primary">atpG</name>
    <name evidence="11" type="synonym">atpF2</name>
</gene>
<evidence type="ECO:0000256" key="6">
    <source>
        <dbReference type="ARBA" id="ARBA00022781"/>
    </source>
</evidence>
<keyword evidence="14" id="KW-0150">Chloroplast</keyword>
<comment type="similarity">
    <text evidence="2 11 12">Belongs to the ATPase B chain family.</text>
</comment>
<dbReference type="RefSeq" id="YP_009370328.1">
    <property type="nucleotide sequence ID" value="NC_034787.1"/>
</dbReference>